<dbReference type="AlphaFoldDB" id="A0A154PDK6"/>
<evidence type="ECO:0000313" key="2">
    <source>
        <dbReference type="EMBL" id="KZC09933.1"/>
    </source>
</evidence>
<sequence>MWSAVAASESGRIANVTSCTDAAVYAAAQPVIVRERPWLALGAYVSIQKRRSSHNMAHRGDATRNKVQRT</sequence>
<evidence type="ECO:0000313" key="3">
    <source>
        <dbReference type="Proteomes" id="UP000076502"/>
    </source>
</evidence>
<feature type="region of interest" description="Disordered" evidence="1">
    <location>
        <begin position="51"/>
        <end position="70"/>
    </location>
</feature>
<gene>
    <name evidence="2" type="ORF">WN55_00579</name>
</gene>
<dbReference type="EMBL" id="KQ434878">
    <property type="protein sequence ID" value="KZC09933.1"/>
    <property type="molecule type" value="Genomic_DNA"/>
</dbReference>
<evidence type="ECO:0000256" key="1">
    <source>
        <dbReference type="SAM" id="MobiDB-lite"/>
    </source>
</evidence>
<protein>
    <submittedName>
        <fullName evidence="2">Uncharacterized protein</fullName>
    </submittedName>
</protein>
<reference evidence="2 3" key="1">
    <citation type="submission" date="2015-07" db="EMBL/GenBank/DDBJ databases">
        <title>The genome of Dufourea novaeangliae.</title>
        <authorList>
            <person name="Pan H."/>
            <person name="Kapheim K."/>
        </authorList>
    </citation>
    <scope>NUCLEOTIDE SEQUENCE [LARGE SCALE GENOMIC DNA]</scope>
    <source>
        <strain evidence="2">0120121106</strain>
        <tissue evidence="2">Whole body</tissue>
    </source>
</reference>
<organism evidence="2 3">
    <name type="scientific">Dufourea novaeangliae</name>
    <name type="common">Sweat bee</name>
    <dbReference type="NCBI Taxonomy" id="178035"/>
    <lineage>
        <taxon>Eukaryota</taxon>
        <taxon>Metazoa</taxon>
        <taxon>Ecdysozoa</taxon>
        <taxon>Arthropoda</taxon>
        <taxon>Hexapoda</taxon>
        <taxon>Insecta</taxon>
        <taxon>Pterygota</taxon>
        <taxon>Neoptera</taxon>
        <taxon>Endopterygota</taxon>
        <taxon>Hymenoptera</taxon>
        <taxon>Apocrita</taxon>
        <taxon>Aculeata</taxon>
        <taxon>Apoidea</taxon>
        <taxon>Anthophila</taxon>
        <taxon>Halictidae</taxon>
        <taxon>Rophitinae</taxon>
        <taxon>Dufourea</taxon>
    </lineage>
</organism>
<accession>A0A154PDK6</accession>
<proteinExistence type="predicted"/>
<dbReference type="Proteomes" id="UP000076502">
    <property type="component" value="Unassembled WGS sequence"/>
</dbReference>
<keyword evidence="3" id="KW-1185">Reference proteome</keyword>
<name>A0A154PDK6_DUFNO</name>